<keyword evidence="5 8" id="KW-0862">Zinc</keyword>
<comment type="caution">
    <text evidence="10">The sequence shown here is derived from an EMBL/GenBank/DDBJ whole genome shotgun (WGS) entry which is preliminary data.</text>
</comment>
<feature type="binding site" evidence="8">
    <location>
        <position position="141"/>
    </location>
    <ligand>
        <name>Zn(2+)</name>
        <dbReference type="ChEBI" id="CHEBI:29105"/>
    </ligand>
</feature>
<dbReference type="Gene3D" id="1.10.441.10">
    <property type="entry name" value="Phosphomannose Isomerase, domain 2"/>
    <property type="match status" value="1"/>
</dbReference>
<dbReference type="InterPro" id="IPR046457">
    <property type="entry name" value="PMI_typeI_cat"/>
</dbReference>
<dbReference type="PANTHER" id="PTHR10309">
    <property type="entry name" value="MANNOSE-6-PHOSPHATE ISOMERASE"/>
    <property type="match status" value="1"/>
</dbReference>
<evidence type="ECO:0000256" key="1">
    <source>
        <dbReference type="ARBA" id="ARBA00000757"/>
    </source>
</evidence>
<evidence type="ECO:0000256" key="6">
    <source>
        <dbReference type="ARBA" id="ARBA00023235"/>
    </source>
</evidence>
<evidence type="ECO:0000256" key="7">
    <source>
        <dbReference type="PIRSR" id="PIRSR001480-1"/>
    </source>
</evidence>
<keyword evidence="4 8" id="KW-0479">Metal-binding</keyword>
<dbReference type="RefSeq" id="WP_123302735.1">
    <property type="nucleotide sequence ID" value="NZ_RKHK01000001.1"/>
</dbReference>
<accession>A0A3N2BA43</accession>
<dbReference type="EC" id="5.3.1.8" evidence="3"/>
<feature type="domain" description="Phosphomannose isomerase type I catalytic" evidence="9">
    <location>
        <begin position="11"/>
        <end position="156"/>
    </location>
</feature>
<comment type="catalytic activity">
    <reaction evidence="1">
        <text>D-mannose 6-phosphate = D-fructose 6-phosphate</text>
        <dbReference type="Rhea" id="RHEA:12356"/>
        <dbReference type="ChEBI" id="CHEBI:58735"/>
        <dbReference type="ChEBI" id="CHEBI:61527"/>
        <dbReference type="EC" id="5.3.1.8"/>
    </reaction>
</comment>
<dbReference type="PRINTS" id="PR00714">
    <property type="entry name" value="MAN6PISMRASE"/>
</dbReference>
<proteinExistence type="inferred from homology"/>
<protein>
    <recommendedName>
        <fullName evidence="3">mannose-6-phosphate isomerase</fullName>
        <ecNumber evidence="3">5.3.1.8</ecNumber>
    </recommendedName>
</protein>
<evidence type="ECO:0000256" key="5">
    <source>
        <dbReference type="ARBA" id="ARBA00022833"/>
    </source>
</evidence>
<evidence type="ECO:0000256" key="2">
    <source>
        <dbReference type="ARBA" id="ARBA00010772"/>
    </source>
</evidence>
<dbReference type="GO" id="GO:0005829">
    <property type="term" value="C:cytosol"/>
    <property type="evidence" value="ECO:0007669"/>
    <property type="project" value="TreeGrafter"/>
</dbReference>
<evidence type="ECO:0000256" key="4">
    <source>
        <dbReference type="ARBA" id="ARBA00022723"/>
    </source>
</evidence>
<reference evidence="10 11" key="1">
    <citation type="submission" date="2018-11" db="EMBL/GenBank/DDBJ databases">
        <title>Sequencing the genomes of 1000 actinobacteria strains.</title>
        <authorList>
            <person name="Klenk H.-P."/>
        </authorList>
    </citation>
    <scope>NUCLEOTIDE SEQUENCE [LARGE SCALE GENOMIC DNA]</scope>
    <source>
        <strain evidence="10 11">DSM 11294</strain>
    </source>
</reference>
<dbReference type="PIRSF" id="PIRSF001480">
    <property type="entry name" value="Mannose-6-phosphate_isomerase"/>
    <property type="match status" value="1"/>
</dbReference>
<feature type="active site" evidence="7">
    <location>
        <position position="290"/>
    </location>
</feature>
<feature type="binding site" evidence="8">
    <location>
        <position position="106"/>
    </location>
    <ligand>
        <name>Zn(2+)</name>
        <dbReference type="ChEBI" id="CHEBI:29105"/>
    </ligand>
</feature>
<dbReference type="GO" id="GO:0009298">
    <property type="term" value="P:GDP-mannose biosynthetic process"/>
    <property type="evidence" value="ECO:0007669"/>
    <property type="project" value="InterPro"/>
</dbReference>
<feature type="binding site" evidence="8">
    <location>
        <position position="271"/>
    </location>
    <ligand>
        <name>Zn(2+)</name>
        <dbReference type="ChEBI" id="CHEBI:29105"/>
    </ligand>
</feature>
<name>A0A3N2BA43_9MICO</name>
<dbReference type="OrthoDB" id="9792649at2"/>
<sequence length="413" mass="44399">MLSSPLCEPLPLSNSVRRYDWGSVDAIPQLLGREPDGEPQAELWLGAHAQAPSVVQLGGEEIGLDRHIAEAPEQALGPRVAEQFGPRLPFLLKVLAAGKALSLQVHPSRTQAIEGHERELRRGIAPGDPRRSFHDDQHKPEMILALTEVNGLAGFRRPQVILDLLDGVEGALAETVRSKLLADRGAGRTRRAFQSLIAARSDPRMLSELDVAVESIRRRLAAGSPYPRADSTVLALIEQHPADPGALASLMLNRFTLDPGEAAFIPVRQVHAYLSGMGVEVMANSDNVLRAGLTTKYMDEGALLYCASFLPCDLTLPEVSYTGSGERTQNYRVPASEFALTVTVLHTGSTDAEELPADGPRIVLALDGDLQLLCDRADGRSMHLPRGASAFIPHAAGGIRLSGSGRAVCAWVP</sequence>
<dbReference type="CDD" id="cd07011">
    <property type="entry name" value="cupin_PMI_type_I_N"/>
    <property type="match status" value="1"/>
</dbReference>
<gene>
    <name evidence="10" type="ORF">EDD31_0472</name>
</gene>
<evidence type="ECO:0000256" key="8">
    <source>
        <dbReference type="PIRSR" id="PIRSR001480-2"/>
    </source>
</evidence>
<keyword evidence="11" id="KW-1185">Reference proteome</keyword>
<feature type="binding site" evidence="8">
    <location>
        <position position="104"/>
    </location>
    <ligand>
        <name>Zn(2+)</name>
        <dbReference type="ChEBI" id="CHEBI:29105"/>
    </ligand>
</feature>
<dbReference type="GO" id="GO:0004476">
    <property type="term" value="F:mannose-6-phosphate isomerase activity"/>
    <property type="evidence" value="ECO:0007669"/>
    <property type="project" value="UniProtKB-EC"/>
</dbReference>
<dbReference type="GO" id="GO:0008270">
    <property type="term" value="F:zinc ion binding"/>
    <property type="evidence" value="ECO:0007669"/>
    <property type="project" value="InterPro"/>
</dbReference>
<dbReference type="InterPro" id="IPR014710">
    <property type="entry name" value="RmlC-like_jellyroll"/>
</dbReference>
<evidence type="ECO:0000313" key="10">
    <source>
        <dbReference type="EMBL" id="ROR72125.1"/>
    </source>
</evidence>
<dbReference type="Proteomes" id="UP000280668">
    <property type="component" value="Unassembled WGS sequence"/>
</dbReference>
<dbReference type="InterPro" id="IPR016305">
    <property type="entry name" value="Mannose-6-P_Isomerase"/>
</dbReference>
<dbReference type="Gene3D" id="2.60.120.10">
    <property type="entry name" value="Jelly Rolls"/>
    <property type="match status" value="2"/>
</dbReference>
<dbReference type="AlphaFoldDB" id="A0A3N2BA43"/>
<organism evidence="10 11">
    <name type="scientific">Bogoriella caseilytica</name>
    <dbReference type="NCBI Taxonomy" id="56055"/>
    <lineage>
        <taxon>Bacteria</taxon>
        <taxon>Bacillati</taxon>
        <taxon>Actinomycetota</taxon>
        <taxon>Actinomycetes</taxon>
        <taxon>Micrococcales</taxon>
        <taxon>Bogoriellaceae</taxon>
        <taxon>Bogoriella</taxon>
    </lineage>
</organism>
<comment type="similarity">
    <text evidence="2">Belongs to the mannose-6-phosphate isomerase type 1 family.</text>
</comment>
<evidence type="ECO:0000256" key="3">
    <source>
        <dbReference type="ARBA" id="ARBA00011956"/>
    </source>
</evidence>
<dbReference type="SUPFAM" id="SSF51182">
    <property type="entry name" value="RmlC-like cupins"/>
    <property type="match status" value="1"/>
</dbReference>
<evidence type="ECO:0000259" key="9">
    <source>
        <dbReference type="Pfam" id="PF20511"/>
    </source>
</evidence>
<dbReference type="InterPro" id="IPR011051">
    <property type="entry name" value="RmlC_Cupin_sf"/>
</dbReference>
<dbReference type="GO" id="GO:0005975">
    <property type="term" value="P:carbohydrate metabolic process"/>
    <property type="evidence" value="ECO:0007669"/>
    <property type="project" value="InterPro"/>
</dbReference>
<evidence type="ECO:0000313" key="11">
    <source>
        <dbReference type="Proteomes" id="UP000280668"/>
    </source>
</evidence>
<dbReference type="InterPro" id="IPR001250">
    <property type="entry name" value="Man6P_Isoase-1"/>
</dbReference>
<dbReference type="Pfam" id="PF20511">
    <property type="entry name" value="PMI_typeI_cat"/>
    <property type="match status" value="1"/>
</dbReference>
<dbReference type="NCBIfam" id="TIGR00218">
    <property type="entry name" value="manA"/>
    <property type="match status" value="1"/>
</dbReference>
<dbReference type="EMBL" id="RKHK01000001">
    <property type="protein sequence ID" value="ROR72125.1"/>
    <property type="molecule type" value="Genomic_DNA"/>
</dbReference>
<keyword evidence="6 10" id="KW-0413">Isomerase</keyword>
<comment type="cofactor">
    <cofactor evidence="8">
        <name>Zn(2+)</name>
        <dbReference type="ChEBI" id="CHEBI:29105"/>
    </cofactor>
    <text evidence="8">Binds 1 zinc ion per subunit.</text>
</comment>
<dbReference type="PANTHER" id="PTHR10309:SF0">
    <property type="entry name" value="MANNOSE-6-PHOSPHATE ISOMERASE"/>
    <property type="match status" value="1"/>
</dbReference>